<dbReference type="EMBL" id="BJWL01000028">
    <property type="protein sequence ID" value="GFZ20248.1"/>
    <property type="molecule type" value="Genomic_DNA"/>
</dbReference>
<name>A0A7J0HB49_9ERIC</name>
<gene>
    <name evidence="1" type="ORF">Acr_28g0009530</name>
</gene>
<evidence type="ECO:0000313" key="1">
    <source>
        <dbReference type="EMBL" id="GFZ20248.1"/>
    </source>
</evidence>
<keyword evidence="2" id="KW-1185">Reference proteome</keyword>
<proteinExistence type="predicted"/>
<reference evidence="1 2" key="1">
    <citation type="submission" date="2019-07" db="EMBL/GenBank/DDBJ databases">
        <title>De Novo Assembly of kiwifruit Actinidia rufa.</title>
        <authorList>
            <person name="Sugita-Konishi S."/>
            <person name="Sato K."/>
            <person name="Mori E."/>
            <person name="Abe Y."/>
            <person name="Kisaki G."/>
            <person name="Hamano K."/>
            <person name="Suezawa K."/>
            <person name="Otani M."/>
            <person name="Fukuda T."/>
            <person name="Manabe T."/>
            <person name="Gomi K."/>
            <person name="Tabuchi M."/>
            <person name="Akimitsu K."/>
            <person name="Kataoka I."/>
        </authorList>
    </citation>
    <scope>NUCLEOTIDE SEQUENCE [LARGE SCALE GENOMIC DNA]</scope>
    <source>
        <strain evidence="2">cv. Fuchu</strain>
    </source>
</reference>
<accession>A0A7J0HB49</accession>
<protein>
    <submittedName>
        <fullName evidence="1">Uncharacterized protein</fullName>
    </submittedName>
</protein>
<sequence length="103" mass="11839">MRNIARSDVIKGPYSGTQLDHLSRMLRESDIIVSTIMNREKKVAAFLSELGHHLKNPKIKFNFMRTGQKVIKRSRVIKHFNDDLKIVICQQGDLLKGAKAKYC</sequence>
<organism evidence="1 2">
    <name type="scientific">Actinidia rufa</name>
    <dbReference type="NCBI Taxonomy" id="165716"/>
    <lineage>
        <taxon>Eukaryota</taxon>
        <taxon>Viridiplantae</taxon>
        <taxon>Streptophyta</taxon>
        <taxon>Embryophyta</taxon>
        <taxon>Tracheophyta</taxon>
        <taxon>Spermatophyta</taxon>
        <taxon>Magnoliopsida</taxon>
        <taxon>eudicotyledons</taxon>
        <taxon>Gunneridae</taxon>
        <taxon>Pentapetalae</taxon>
        <taxon>asterids</taxon>
        <taxon>Ericales</taxon>
        <taxon>Actinidiaceae</taxon>
        <taxon>Actinidia</taxon>
    </lineage>
</organism>
<dbReference type="AlphaFoldDB" id="A0A7J0HB49"/>
<comment type="caution">
    <text evidence="1">The sequence shown here is derived from an EMBL/GenBank/DDBJ whole genome shotgun (WGS) entry which is preliminary data.</text>
</comment>
<evidence type="ECO:0000313" key="2">
    <source>
        <dbReference type="Proteomes" id="UP000585474"/>
    </source>
</evidence>
<dbReference type="Proteomes" id="UP000585474">
    <property type="component" value="Unassembled WGS sequence"/>
</dbReference>